<comment type="caution">
    <text evidence="2">The sequence shown here is derived from an EMBL/GenBank/DDBJ whole genome shotgun (WGS) entry which is preliminary data.</text>
</comment>
<evidence type="ECO:0000256" key="1">
    <source>
        <dbReference type="SAM" id="Phobius"/>
    </source>
</evidence>
<keyword evidence="3" id="KW-1185">Reference proteome</keyword>
<gene>
    <name evidence="2" type="ORF">FC19_GL001168</name>
</gene>
<keyword evidence="1" id="KW-0812">Transmembrane</keyword>
<keyword evidence="1" id="KW-1133">Transmembrane helix</keyword>
<feature type="transmembrane region" description="Helical" evidence="1">
    <location>
        <begin position="20"/>
        <end position="40"/>
    </location>
</feature>
<feature type="transmembrane region" description="Helical" evidence="1">
    <location>
        <begin position="47"/>
        <end position="66"/>
    </location>
</feature>
<dbReference type="PATRIC" id="fig|1423725.3.peg.1203"/>
<dbReference type="RefSeq" id="WP_235809332.1">
    <property type="nucleotide sequence ID" value="NZ_AYZD01000017.1"/>
</dbReference>
<evidence type="ECO:0000313" key="2">
    <source>
        <dbReference type="EMBL" id="KRM96098.1"/>
    </source>
</evidence>
<dbReference type="EMBL" id="AYZD01000017">
    <property type="protein sequence ID" value="KRM96098.1"/>
    <property type="molecule type" value="Genomic_DNA"/>
</dbReference>
<reference evidence="2 3" key="1">
    <citation type="journal article" date="2015" name="Genome Announc.">
        <title>Expanding the biotechnology potential of lactobacilli through comparative genomics of 213 strains and associated genera.</title>
        <authorList>
            <person name="Sun Z."/>
            <person name="Harris H.M."/>
            <person name="McCann A."/>
            <person name="Guo C."/>
            <person name="Argimon S."/>
            <person name="Zhang W."/>
            <person name="Yang X."/>
            <person name="Jeffery I.B."/>
            <person name="Cooney J.C."/>
            <person name="Kagawa T.F."/>
            <person name="Liu W."/>
            <person name="Song Y."/>
            <person name="Salvetti E."/>
            <person name="Wrobel A."/>
            <person name="Rasinkangas P."/>
            <person name="Parkhill J."/>
            <person name="Rea M.C."/>
            <person name="O'Sullivan O."/>
            <person name="Ritari J."/>
            <person name="Douillard F.P."/>
            <person name="Paul Ross R."/>
            <person name="Yang R."/>
            <person name="Briner A.E."/>
            <person name="Felis G.E."/>
            <person name="de Vos W.M."/>
            <person name="Barrangou R."/>
            <person name="Klaenhammer T.R."/>
            <person name="Caufield P.W."/>
            <person name="Cui Y."/>
            <person name="Zhang H."/>
            <person name="O'Toole P.W."/>
        </authorList>
    </citation>
    <scope>NUCLEOTIDE SEQUENCE [LARGE SCALE GENOMIC DNA]</scope>
    <source>
        <strain evidence="2 3">DSM 21051</strain>
    </source>
</reference>
<name>A0A0R2CXT8_9LACO</name>
<evidence type="ECO:0000313" key="3">
    <source>
        <dbReference type="Proteomes" id="UP000051015"/>
    </source>
</evidence>
<sequence length="126" mass="13742">MLNAKIIVPNKTNGVALGNLHNPVVLLAVIGILITLVLVIREVLGGIFIGMVITTIIGIIFGVIAISHSIVGETSQFAAAFCAKTFQAIRRFFDTNDSGNPNLLFCGNFLYCWNSYGSCYSRRFDR</sequence>
<accession>A0A0R2CXT8</accession>
<dbReference type="Proteomes" id="UP000051015">
    <property type="component" value="Unassembled WGS sequence"/>
</dbReference>
<keyword evidence="1" id="KW-0472">Membrane</keyword>
<dbReference type="AlphaFoldDB" id="A0A0R2CXT8"/>
<dbReference type="STRING" id="1423725.FC19_GL001168"/>
<protein>
    <submittedName>
        <fullName evidence="2">Uncharacterized protein</fullName>
    </submittedName>
</protein>
<organism evidence="2 3">
    <name type="scientific">Liquorilactobacillus aquaticus DSM 21051</name>
    <dbReference type="NCBI Taxonomy" id="1423725"/>
    <lineage>
        <taxon>Bacteria</taxon>
        <taxon>Bacillati</taxon>
        <taxon>Bacillota</taxon>
        <taxon>Bacilli</taxon>
        <taxon>Lactobacillales</taxon>
        <taxon>Lactobacillaceae</taxon>
        <taxon>Liquorilactobacillus</taxon>
    </lineage>
</organism>
<proteinExistence type="predicted"/>